<dbReference type="GO" id="GO:0030246">
    <property type="term" value="F:carbohydrate binding"/>
    <property type="evidence" value="ECO:0007669"/>
    <property type="project" value="UniProtKB-ARBA"/>
</dbReference>
<dbReference type="GO" id="GO:0030313">
    <property type="term" value="C:cell envelope"/>
    <property type="evidence" value="ECO:0007669"/>
    <property type="project" value="UniProtKB-SubCell"/>
</dbReference>
<gene>
    <name evidence="6" type="ORF">H9830_11100</name>
</gene>
<evidence type="ECO:0000256" key="3">
    <source>
        <dbReference type="ARBA" id="ARBA00022729"/>
    </source>
</evidence>
<evidence type="ECO:0000259" key="5">
    <source>
        <dbReference type="Pfam" id="PF13407"/>
    </source>
</evidence>
<feature type="chain" id="PRO_5039313479" evidence="4">
    <location>
        <begin position="28"/>
        <end position="334"/>
    </location>
</feature>
<dbReference type="Pfam" id="PF13407">
    <property type="entry name" value="Peripla_BP_4"/>
    <property type="match status" value="1"/>
</dbReference>
<accession>A0A9D1YXB6</accession>
<dbReference type="SUPFAM" id="SSF53822">
    <property type="entry name" value="Periplasmic binding protein-like I"/>
    <property type="match status" value="1"/>
</dbReference>
<evidence type="ECO:0000313" key="7">
    <source>
        <dbReference type="Proteomes" id="UP000824005"/>
    </source>
</evidence>
<protein>
    <submittedName>
        <fullName evidence="6">Substrate-binding domain-containing protein</fullName>
    </submittedName>
</protein>
<dbReference type="Gene3D" id="3.40.50.2300">
    <property type="match status" value="2"/>
</dbReference>
<reference evidence="6" key="2">
    <citation type="submission" date="2021-04" db="EMBL/GenBank/DDBJ databases">
        <authorList>
            <person name="Gilroy R."/>
        </authorList>
    </citation>
    <scope>NUCLEOTIDE SEQUENCE</scope>
    <source>
        <strain evidence="6">ChiGjej1B1-98</strain>
    </source>
</reference>
<comment type="similarity">
    <text evidence="2">Belongs to the bacterial solute-binding protein 2 family.</text>
</comment>
<comment type="caution">
    <text evidence="6">The sequence shown here is derived from an EMBL/GenBank/DDBJ whole genome shotgun (WGS) entry which is preliminary data.</text>
</comment>
<comment type="subcellular location">
    <subcellularLocation>
        <location evidence="1">Cell envelope</location>
    </subcellularLocation>
</comment>
<dbReference type="PANTHER" id="PTHR46847">
    <property type="entry name" value="D-ALLOSE-BINDING PERIPLASMIC PROTEIN-RELATED"/>
    <property type="match status" value="1"/>
</dbReference>
<dbReference type="Proteomes" id="UP000824005">
    <property type="component" value="Unassembled WGS sequence"/>
</dbReference>
<proteinExistence type="inferred from homology"/>
<dbReference type="AlphaFoldDB" id="A0A9D1YXB6"/>
<name>A0A9D1YXB6_9MICO</name>
<reference evidence="6" key="1">
    <citation type="journal article" date="2021" name="PeerJ">
        <title>Extensive microbial diversity within the chicken gut microbiome revealed by metagenomics and culture.</title>
        <authorList>
            <person name="Gilroy R."/>
            <person name="Ravi A."/>
            <person name="Getino M."/>
            <person name="Pursley I."/>
            <person name="Horton D.L."/>
            <person name="Alikhan N.F."/>
            <person name="Baker D."/>
            <person name="Gharbi K."/>
            <person name="Hall N."/>
            <person name="Watson M."/>
            <person name="Adriaenssens E.M."/>
            <person name="Foster-Nyarko E."/>
            <person name="Jarju S."/>
            <person name="Secka A."/>
            <person name="Antonio M."/>
            <person name="Oren A."/>
            <person name="Chaudhuri R.R."/>
            <person name="La Ragione R."/>
            <person name="Hildebrand F."/>
            <person name="Pallen M.J."/>
        </authorList>
    </citation>
    <scope>NUCLEOTIDE SEQUENCE</scope>
    <source>
        <strain evidence="6">ChiGjej1B1-98</strain>
    </source>
</reference>
<evidence type="ECO:0000256" key="4">
    <source>
        <dbReference type="SAM" id="SignalP"/>
    </source>
</evidence>
<dbReference type="EMBL" id="DXDC01000334">
    <property type="protein sequence ID" value="HIY66810.1"/>
    <property type="molecule type" value="Genomic_DNA"/>
</dbReference>
<evidence type="ECO:0000256" key="1">
    <source>
        <dbReference type="ARBA" id="ARBA00004196"/>
    </source>
</evidence>
<dbReference type="InterPro" id="IPR025997">
    <property type="entry name" value="SBP_2_dom"/>
</dbReference>
<dbReference type="PANTHER" id="PTHR46847:SF1">
    <property type="entry name" value="D-ALLOSE-BINDING PERIPLASMIC PROTEIN-RELATED"/>
    <property type="match status" value="1"/>
</dbReference>
<sequence length="334" mass="35168">MRFKNHRRRLAFAGAAMIGGFALSGCADGDSNTTGTEPADPEDVRIAFVPGITSDPFFRAMEIAAKDEAEQLGIELIWQGASDEYAPQSQLPFVDAALAEGVDALVLVPTDADALQPSVTRAVSMGIPVITVDTTVSDQSELVSHITGDNVEGGERAAEEMNSQTEGEGTVLVISASPTNTTGTQRVEGFESALADEYTGLDMLPVQFAYSQPSEATTILNTTLLEDPDLAGVFAVDGTSCTGAIAALNNSNKSGEVKLICYDAYAAQVAELESGTISALIAQDPAQEARLALQYAQAAVTGEGTDEIETEVVIPNVVMNLDNLAETREYEYAE</sequence>
<dbReference type="PROSITE" id="PS51257">
    <property type="entry name" value="PROKAR_LIPOPROTEIN"/>
    <property type="match status" value="1"/>
</dbReference>
<feature type="domain" description="Periplasmic binding protein" evidence="5">
    <location>
        <begin position="46"/>
        <end position="303"/>
    </location>
</feature>
<organism evidence="6 7">
    <name type="scientific">Candidatus Agrococcus pullicola</name>
    <dbReference type="NCBI Taxonomy" id="2838429"/>
    <lineage>
        <taxon>Bacteria</taxon>
        <taxon>Bacillati</taxon>
        <taxon>Actinomycetota</taxon>
        <taxon>Actinomycetes</taxon>
        <taxon>Micrococcales</taxon>
        <taxon>Microbacteriaceae</taxon>
        <taxon>Agrococcus</taxon>
    </lineage>
</organism>
<dbReference type="CDD" id="cd20007">
    <property type="entry name" value="PBP1_ABC_sugar_binding-like"/>
    <property type="match status" value="1"/>
</dbReference>
<evidence type="ECO:0000313" key="6">
    <source>
        <dbReference type="EMBL" id="HIY66810.1"/>
    </source>
</evidence>
<keyword evidence="3 4" id="KW-0732">Signal</keyword>
<evidence type="ECO:0000256" key="2">
    <source>
        <dbReference type="ARBA" id="ARBA00007639"/>
    </source>
</evidence>
<feature type="signal peptide" evidence="4">
    <location>
        <begin position="1"/>
        <end position="27"/>
    </location>
</feature>
<dbReference type="InterPro" id="IPR028082">
    <property type="entry name" value="Peripla_BP_I"/>
</dbReference>